<comment type="cofactor">
    <cofactor evidence="1">
        <name>pantetheine 4'-phosphate</name>
        <dbReference type="ChEBI" id="CHEBI:47942"/>
    </cofactor>
</comment>
<evidence type="ECO:0000313" key="4">
    <source>
        <dbReference type="EMBL" id="EMF01226.1"/>
    </source>
</evidence>
<dbReference type="STRING" id="1223523.H340_07216"/>
<dbReference type="InterPro" id="IPR045851">
    <property type="entry name" value="AMP-bd_C_sf"/>
</dbReference>
<dbReference type="PROSITE" id="PS00012">
    <property type="entry name" value="PHOSPHOPANTETHEINE"/>
    <property type="match status" value="1"/>
</dbReference>
<evidence type="ECO:0000256" key="3">
    <source>
        <dbReference type="ARBA" id="ARBA00022553"/>
    </source>
</evidence>
<dbReference type="InterPro" id="IPR023213">
    <property type="entry name" value="CAT-like_dom_sf"/>
</dbReference>
<comment type="caution">
    <text evidence="4">The sequence shown here is derived from an EMBL/GenBank/DDBJ whole genome shotgun (WGS) entry which is preliminary data.</text>
</comment>
<dbReference type="Pfam" id="PF13193">
    <property type="entry name" value="AMP-binding_C"/>
    <property type="match status" value="1"/>
</dbReference>
<evidence type="ECO:0000256" key="2">
    <source>
        <dbReference type="ARBA" id="ARBA00022450"/>
    </source>
</evidence>
<sequence length="1316" mass="140475">MELVVTVSRAEALRGPAHHRQRADWLAAMPSAEDALRWAESFVTTATAAPGTRRRAAIGPEARRRVAAVSGGQALGGFVVLLAALVVVVQRTSAHDVVWLTTPRLRGVNSPYAHDDRVPLVFRPERRGSLRSLLEHVRDRVAASYATQGFPVRDLWARAGGPQDTGVLVTAAGLHLPVPADDAADLVITIDPVEGGFEVEDRHGLYPVWFADHVVGLVERVLEHLADTGTAVARLDLLDDDEILHQLDTLNATDVPAHTPDDSLAARFRAVAAAAPGAPAVLAGGRTVSYGELHDRAARFAHHLRDDLGLAAGEAVAVLAARTADTLVALWGCLAAGAAYVPIDPRTPADRVARIVGTTKAKALALHSGLLDRVAELPALAVCCVDLQFPAGTAAGPPSAPAWPDSRGGDAAAVITTSGSGGAPRTVVLDHAGLVNVGLDHVTELGLGPGDRYLQFMALSFDGALLDVVMTHLAGAALVLPDERTLADPRRLEDLMAEHAVTATTITPSYLTHLDPARPADLRVLISAAEPANAADLTAYAARGVAVYNGYGPTEACVNTTLHRVDPRRAYRAVPIGRPRANKQVYVLDRDRNLLPRHVIGEIAISGRGVASGYVGDREESARRFVPHPFRPDQGPLHLTGDLGAWDEHGELVFAGRRDEQVKIRGFRVEPAEVANALRAHERVEDAVVVADAARGVLVAFVRGPGAHGPKNDEVLARELGDHLARTLPPHLVPAAVHGVDAFPTTEHGKVDRRALMEVHARRMAERSVGEPANPLESRLAEVWAEVLGLSVVGVEEDFFRLGGDSIRLIQAVHAAQRAGIGLRTSDVIRHRTVRALARGVARYTDGAGSAAPAVEPVVALTEEEARHLPERCEDAYPLTHLQERMVAWSAEPAQRALHAYHCVAGWRLRDDDLDVEVLQHAVRGLVERHRSLRTTVIRAAGSGRLLQCVLPPEATPVETVGTRPGDDADGVLNAVVEADLADPFVLDGPAPWTRFRVVTRSATEADVVMSAHHAMTDGWSGVQLRNELLEDYEALRAGRLPDTAAPPVDSYREFVALERAFAGDPRARGFWAEALAALPDDTSAPRHRETRRVGDTEVVVPPERVAAVLASARAEGVSPKARCLAAFLDALHRHGGAPSVTVGVVANGRSERLTDPLRTTGLFWNILPFTARWDGGAPPPTAAAVQAGLEAMEPWAGFPLAGRVADDRAVAGWFNFVHFHHAREGAGRLTVVEECVALGRLHHPLVLGVSLEPVAPGGAQRLVATLEHDTDRLDATAAARLMATWSEVLTRPTTDIRGGGAAPGDPEDSRDPVRS</sequence>
<name>M3CB66_STRM1</name>
<dbReference type="SUPFAM" id="SSF56801">
    <property type="entry name" value="Acetyl-CoA synthetase-like"/>
    <property type="match status" value="1"/>
</dbReference>
<dbReference type="InterPro" id="IPR042099">
    <property type="entry name" value="ANL_N_sf"/>
</dbReference>
<dbReference type="SMART" id="SM00823">
    <property type="entry name" value="PKS_PP"/>
    <property type="match status" value="1"/>
</dbReference>
<dbReference type="InterPro" id="IPR009081">
    <property type="entry name" value="PP-bd_ACP"/>
</dbReference>
<dbReference type="GO" id="GO:0031177">
    <property type="term" value="F:phosphopantetheine binding"/>
    <property type="evidence" value="ECO:0007669"/>
    <property type="project" value="InterPro"/>
</dbReference>
<dbReference type="GO" id="GO:0017000">
    <property type="term" value="P:antibiotic biosynthetic process"/>
    <property type="evidence" value="ECO:0007669"/>
    <property type="project" value="UniProtKB-ARBA"/>
</dbReference>
<dbReference type="Gene3D" id="3.40.50.12780">
    <property type="entry name" value="N-terminal domain of ligase-like"/>
    <property type="match status" value="1"/>
</dbReference>
<dbReference type="Proteomes" id="UP000011740">
    <property type="component" value="Unassembled WGS sequence"/>
</dbReference>
<dbReference type="GO" id="GO:0003824">
    <property type="term" value="F:catalytic activity"/>
    <property type="evidence" value="ECO:0007669"/>
    <property type="project" value="InterPro"/>
</dbReference>
<dbReference type="Pfam" id="PF00501">
    <property type="entry name" value="AMP-binding"/>
    <property type="match status" value="1"/>
</dbReference>
<dbReference type="InterPro" id="IPR036736">
    <property type="entry name" value="ACP-like_sf"/>
</dbReference>
<dbReference type="PANTHER" id="PTHR45527:SF1">
    <property type="entry name" value="FATTY ACID SYNTHASE"/>
    <property type="match status" value="1"/>
</dbReference>
<dbReference type="InterPro" id="IPR001242">
    <property type="entry name" value="Condensation_dom"/>
</dbReference>
<evidence type="ECO:0000256" key="1">
    <source>
        <dbReference type="ARBA" id="ARBA00001957"/>
    </source>
</evidence>
<protein>
    <submittedName>
        <fullName evidence="4">Amino acid adenylation protein</fullName>
    </submittedName>
</protein>
<dbReference type="GO" id="GO:0005737">
    <property type="term" value="C:cytoplasm"/>
    <property type="evidence" value="ECO:0007669"/>
    <property type="project" value="TreeGrafter"/>
</dbReference>
<reference evidence="4 5" key="1">
    <citation type="journal article" date="2013" name="Genome Announc.">
        <title>Whole-Genome Shotgun Assembly and Analysis of the Genome of Streptomyces mobaraensis DSM 40847, a Strain for Industrial Production of Microbial Transglutaminase.</title>
        <authorList>
            <person name="Yang H."/>
            <person name="He T."/>
            <person name="Wu W."/>
            <person name="Zhu W."/>
            <person name="Lu B."/>
            <person name="Sun W."/>
        </authorList>
    </citation>
    <scope>NUCLEOTIDE SEQUENCE [LARGE SCALE GENOMIC DNA]</scope>
    <source>
        <strain evidence="4 5">DSM 40847</strain>
    </source>
</reference>
<evidence type="ECO:0000313" key="5">
    <source>
        <dbReference type="Proteomes" id="UP000011740"/>
    </source>
</evidence>
<dbReference type="NCBIfam" id="TIGR01733">
    <property type="entry name" value="AA-adenyl-dom"/>
    <property type="match status" value="1"/>
</dbReference>
<accession>M3CB66</accession>
<dbReference type="Gene3D" id="1.10.1200.10">
    <property type="entry name" value="ACP-like"/>
    <property type="match status" value="1"/>
</dbReference>
<dbReference type="Pfam" id="PF00668">
    <property type="entry name" value="Condensation"/>
    <property type="match status" value="1"/>
</dbReference>
<dbReference type="InterPro" id="IPR025110">
    <property type="entry name" value="AMP-bd_C"/>
</dbReference>
<dbReference type="InterPro" id="IPR000873">
    <property type="entry name" value="AMP-dep_synth/lig_dom"/>
</dbReference>
<proteinExistence type="predicted"/>
<organism evidence="4 5">
    <name type="scientific">Streptomyces mobaraensis (strain ATCC 29032 / DSM 40847 / JCM 4168 / NBRC 13819 / NCIMB 11159 / IPCR 16-22)</name>
    <dbReference type="NCBI Taxonomy" id="1223523"/>
    <lineage>
        <taxon>Bacteria</taxon>
        <taxon>Bacillati</taxon>
        <taxon>Actinomycetota</taxon>
        <taxon>Actinomycetes</taxon>
        <taxon>Kitasatosporales</taxon>
        <taxon>Streptomycetaceae</taxon>
        <taxon>Streptomyces</taxon>
    </lineage>
</organism>
<dbReference type="PROSITE" id="PS50075">
    <property type="entry name" value="CARRIER"/>
    <property type="match status" value="1"/>
</dbReference>
<dbReference type="Gene3D" id="3.30.559.10">
    <property type="entry name" value="Chloramphenicol acetyltransferase-like domain"/>
    <property type="match status" value="1"/>
</dbReference>
<dbReference type="Gene3D" id="3.30.559.30">
    <property type="entry name" value="Nonribosomal peptide synthetase, condensation domain"/>
    <property type="match status" value="2"/>
</dbReference>
<dbReference type="RefSeq" id="WP_004941283.1">
    <property type="nucleotide sequence ID" value="NZ_AORZ01000014.1"/>
</dbReference>
<dbReference type="eggNOG" id="COG1020">
    <property type="taxonomic scope" value="Bacteria"/>
</dbReference>
<dbReference type="InterPro" id="IPR010071">
    <property type="entry name" value="AA_adenyl_dom"/>
</dbReference>
<dbReference type="Gene3D" id="3.30.300.30">
    <property type="match status" value="1"/>
</dbReference>
<dbReference type="GO" id="GO:0043041">
    <property type="term" value="P:amino acid activation for nonribosomal peptide biosynthetic process"/>
    <property type="evidence" value="ECO:0007669"/>
    <property type="project" value="TreeGrafter"/>
</dbReference>
<dbReference type="SUPFAM" id="SSF52777">
    <property type="entry name" value="CoA-dependent acyltransferases"/>
    <property type="match status" value="3"/>
</dbReference>
<dbReference type="InterPro" id="IPR006162">
    <property type="entry name" value="Ppantetheine_attach_site"/>
</dbReference>
<dbReference type="SUPFAM" id="SSF47336">
    <property type="entry name" value="ACP-like"/>
    <property type="match status" value="1"/>
</dbReference>
<dbReference type="InterPro" id="IPR020806">
    <property type="entry name" value="PKS_PP-bd"/>
</dbReference>
<dbReference type="FunFam" id="1.10.1200.10:FF:000005">
    <property type="entry name" value="Nonribosomal peptide synthetase 1"/>
    <property type="match status" value="1"/>
</dbReference>
<dbReference type="PANTHER" id="PTHR45527">
    <property type="entry name" value="NONRIBOSOMAL PEPTIDE SYNTHETASE"/>
    <property type="match status" value="1"/>
</dbReference>
<dbReference type="PATRIC" id="fig|1223523.3.peg.1479"/>
<dbReference type="GO" id="GO:0008610">
    <property type="term" value="P:lipid biosynthetic process"/>
    <property type="evidence" value="ECO:0007669"/>
    <property type="project" value="UniProtKB-ARBA"/>
</dbReference>
<dbReference type="GO" id="GO:0044550">
    <property type="term" value="P:secondary metabolite biosynthetic process"/>
    <property type="evidence" value="ECO:0007669"/>
    <property type="project" value="TreeGrafter"/>
</dbReference>
<dbReference type="EMBL" id="AORZ01000014">
    <property type="protein sequence ID" value="EMF01226.1"/>
    <property type="molecule type" value="Genomic_DNA"/>
</dbReference>
<keyword evidence="2" id="KW-0596">Phosphopantetheine</keyword>
<keyword evidence="3" id="KW-0597">Phosphoprotein</keyword>
<gene>
    <name evidence="4" type="ORF">H340_07216</name>
</gene>
<dbReference type="CDD" id="cd05930">
    <property type="entry name" value="A_NRPS"/>
    <property type="match status" value="1"/>
</dbReference>
<dbReference type="Pfam" id="PF00550">
    <property type="entry name" value="PP-binding"/>
    <property type="match status" value="1"/>
</dbReference>